<feature type="compositionally biased region" description="Polar residues" evidence="1">
    <location>
        <begin position="270"/>
        <end position="279"/>
    </location>
</feature>
<feature type="compositionally biased region" description="Pro residues" evidence="1">
    <location>
        <begin position="163"/>
        <end position="179"/>
    </location>
</feature>
<proteinExistence type="predicted"/>
<protein>
    <submittedName>
        <fullName evidence="2">Uncharacterized protein</fullName>
    </submittedName>
</protein>
<feature type="compositionally biased region" description="Low complexity" evidence="1">
    <location>
        <begin position="347"/>
        <end position="367"/>
    </location>
</feature>
<organism evidence="2 3">
    <name type="scientific">Tetraparma gracilis</name>
    <dbReference type="NCBI Taxonomy" id="2962635"/>
    <lineage>
        <taxon>Eukaryota</taxon>
        <taxon>Sar</taxon>
        <taxon>Stramenopiles</taxon>
        <taxon>Ochrophyta</taxon>
        <taxon>Bolidophyceae</taxon>
        <taxon>Parmales</taxon>
        <taxon>Triparmaceae</taxon>
        <taxon>Tetraparma</taxon>
    </lineage>
</organism>
<feature type="compositionally biased region" description="Low complexity" evidence="1">
    <location>
        <begin position="180"/>
        <end position="192"/>
    </location>
</feature>
<reference evidence="2 3" key="1">
    <citation type="journal article" date="2023" name="Commun. Biol.">
        <title>Genome analysis of Parmales, the sister group of diatoms, reveals the evolutionary specialization of diatoms from phago-mixotrophs to photoautotrophs.</title>
        <authorList>
            <person name="Ban H."/>
            <person name="Sato S."/>
            <person name="Yoshikawa S."/>
            <person name="Yamada K."/>
            <person name="Nakamura Y."/>
            <person name="Ichinomiya M."/>
            <person name="Sato N."/>
            <person name="Blanc-Mathieu R."/>
            <person name="Endo H."/>
            <person name="Kuwata A."/>
            <person name="Ogata H."/>
        </authorList>
    </citation>
    <scope>NUCLEOTIDE SEQUENCE [LARGE SCALE GENOMIC DNA]</scope>
</reference>
<feature type="region of interest" description="Disordered" evidence="1">
    <location>
        <begin position="1"/>
        <end position="195"/>
    </location>
</feature>
<evidence type="ECO:0000256" key="1">
    <source>
        <dbReference type="SAM" id="MobiDB-lite"/>
    </source>
</evidence>
<dbReference type="EMBL" id="BRYB01000236">
    <property type="protein sequence ID" value="GMI25931.1"/>
    <property type="molecule type" value="Genomic_DNA"/>
</dbReference>
<feature type="compositionally biased region" description="Low complexity" evidence="1">
    <location>
        <begin position="1"/>
        <end position="15"/>
    </location>
</feature>
<evidence type="ECO:0000313" key="2">
    <source>
        <dbReference type="EMBL" id="GMI25931.1"/>
    </source>
</evidence>
<name>A0ABQ6MH65_9STRA</name>
<dbReference type="Proteomes" id="UP001165060">
    <property type="component" value="Unassembled WGS sequence"/>
</dbReference>
<evidence type="ECO:0000313" key="3">
    <source>
        <dbReference type="Proteomes" id="UP001165060"/>
    </source>
</evidence>
<dbReference type="PRINTS" id="PR01217">
    <property type="entry name" value="PRICHEXTENSN"/>
</dbReference>
<feature type="compositionally biased region" description="Basic and acidic residues" evidence="1">
    <location>
        <begin position="320"/>
        <end position="336"/>
    </location>
</feature>
<feature type="compositionally biased region" description="Basic residues" evidence="1">
    <location>
        <begin position="308"/>
        <end position="319"/>
    </location>
</feature>
<accession>A0ABQ6MH65</accession>
<feature type="region of interest" description="Disordered" evidence="1">
    <location>
        <begin position="250"/>
        <end position="381"/>
    </location>
</feature>
<feature type="compositionally biased region" description="Low complexity" evidence="1">
    <location>
        <begin position="27"/>
        <end position="49"/>
    </location>
</feature>
<feature type="compositionally biased region" description="Basic and acidic residues" evidence="1">
    <location>
        <begin position="76"/>
        <end position="94"/>
    </location>
</feature>
<gene>
    <name evidence="2" type="ORF">TeGR_g298</name>
</gene>
<keyword evidence="3" id="KW-1185">Reference proteome</keyword>
<sequence>MDDSSNSYSDSSYGSDFEDEPAPSPPKSSTTAAPSTLRNPSSSLPSLSSRGGMRTNPGEKVQSISALDDLMSSLDRQLDGKASPEKPEREEESKMAPLSESYGDDEDHWTPTRDPTASNVRPMSDLDDLMQTLDSIEEKSGAKKPASGEPASGDSESSKSAPAPTPAPALAPAPAPAPAPAGQAPAPAPAKAVHSLPKERLYSEVIEDIDAFSSGDDAPLPDVDARSADASAEDVLLSLLLPPQPAVGLITAPSPTGSPVRIPAAAHETASPSRATQRPMSLPSRRDAPALAFSAAPNPPVSSPYAATRKKTAKPKPKPATREPATREPAAREPTARSRTKQPPAPAAKSPPRRPSSSPARSKAVSRSPPPPARAPAALDPELSRAFDSSFASFLSRLASSEREHHLTHTLGLEEARVDRALAEAFREVIGDGQVRDLIREVVCTRLAREEGYE</sequence>
<comment type="caution">
    <text evidence="2">The sequence shown here is derived from an EMBL/GenBank/DDBJ whole genome shotgun (WGS) entry which is preliminary data.</text>
</comment>